<proteinExistence type="predicted"/>
<evidence type="ECO:0000313" key="2">
    <source>
        <dbReference type="Proteomes" id="UP001148662"/>
    </source>
</evidence>
<gene>
    <name evidence="1" type="ORF">NM688_g4987</name>
</gene>
<keyword evidence="2" id="KW-1185">Reference proteome</keyword>
<organism evidence="1 2">
    <name type="scientific">Phlebia brevispora</name>
    <dbReference type="NCBI Taxonomy" id="194682"/>
    <lineage>
        <taxon>Eukaryota</taxon>
        <taxon>Fungi</taxon>
        <taxon>Dikarya</taxon>
        <taxon>Basidiomycota</taxon>
        <taxon>Agaricomycotina</taxon>
        <taxon>Agaricomycetes</taxon>
        <taxon>Polyporales</taxon>
        <taxon>Meruliaceae</taxon>
        <taxon>Phlebia</taxon>
    </lineage>
</organism>
<accession>A0ACC1T1B1</accession>
<dbReference type="Proteomes" id="UP001148662">
    <property type="component" value="Unassembled WGS sequence"/>
</dbReference>
<sequence>MSTNNNPTPIWWSNAIFFLSTHLATLVGVYYRPIWATSSKTLVLTVVLWQLASLGITVGYHRLYSHRSFRATPAIRAVFALLGASACQGSIEWWVVRHRLHHRYTDDPVHDPYAATRGLLWSHFGWIFFKPQYERMDLIDRKDLKNDQIARLQHKYYMPTTLFTAFVAPALIGTLWNDAFGAFIWASLVKTLLVWHCTFLINSLAHWDGIQPYSDENTSKTNVVRYSILWSLVESSEGPFLLQLLAILTCGEGNHNFHTFPYDFRSGPSTFEWDPSKWIILALHYLGLVGRLRRAKQEDIDEAKRHMLIKSGNAIESGYSSQGSVAGSDEHDHPDHPAWTLSQAQVYARERAGHCLVVLDGFILDVTTYLGEHPGGAQLLWQYALPKDDYRGKCETYDQSRSQRWKQATWAFFGGLNVHSRRANKRLQEFIVAKLIEGKYTMAANASVRTYPIASGSSPLDTDKKHLLQCQIFEWYYNYDSGMPYGICPLPATIPGTLVLAPAALAEGWHAGIRCAWTGAIRPLLCFLR</sequence>
<protein>
    <submittedName>
        <fullName evidence="1">Uncharacterized protein</fullName>
    </submittedName>
</protein>
<name>A0ACC1T1B1_9APHY</name>
<comment type="caution">
    <text evidence="1">The sequence shown here is derived from an EMBL/GenBank/DDBJ whole genome shotgun (WGS) entry which is preliminary data.</text>
</comment>
<reference evidence="1" key="1">
    <citation type="submission" date="2022-07" db="EMBL/GenBank/DDBJ databases">
        <title>Genome Sequence of Phlebia brevispora.</title>
        <authorList>
            <person name="Buettner E."/>
        </authorList>
    </citation>
    <scope>NUCLEOTIDE SEQUENCE</scope>
    <source>
        <strain evidence="1">MPL23</strain>
    </source>
</reference>
<evidence type="ECO:0000313" key="1">
    <source>
        <dbReference type="EMBL" id="KAJ3550848.1"/>
    </source>
</evidence>
<dbReference type="EMBL" id="JANHOG010000880">
    <property type="protein sequence ID" value="KAJ3550848.1"/>
    <property type="molecule type" value="Genomic_DNA"/>
</dbReference>